<feature type="transmembrane region" description="Helical" evidence="1">
    <location>
        <begin position="165"/>
        <end position="189"/>
    </location>
</feature>
<feature type="transmembrane region" description="Helical" evidence="1">
    <location>
        <begin position="49"/>
        <end position="69"/>
    </location>
</feature>
<dbReference type="EMBL" id="BAABHK010000005">
    <property type="protein sequence ID" value="GAA4627373.1"/>
    <property type="molecule type" value="Genomic_DNA"/>
</dbReference>
<name>A0ABP8UEJ1_9ACTN</name>
<keyword evidence="1" id="KW-1133">Transmembrane helix</keyword>
<protein>
    <recommendedName>
        <fullName evidence="4">Integral membrane protein</fullName>
    </recommendedName>
</protein>
<proteinExistence type="predicted"/>
<dbReference type="Proteomes" id="UP001501442">
    <property type="component" value="Unassembled WGS sequence"/>
</dbReference>
<sequence>MPAVRPAAPLVIVAVAYGAAQLVGAAAHMRLGWDETVYVSQVSPHVPAAYFSAPRARGITLLAAPVVAVTSSLTALRWYMAVLSSVGLVVAYWPWTRLLRPVTVGIAALLLTSLWVVRFYGNEVMPNLYVAYGAVAAAGWFTHVAGAVPDPGDVAPRVSPRRACAWLAVAVGCTALLRPGDAVWLVLPLAAGAVVMGRHRIGLLIGIALGMAGGLLPWAVEAYVRFGDPLRRLHDSSRVEGGLGWHPEGVAMNLRALDKYVLCRPCGTTISHVPTVALWWPAIPPLVVAGLVLAARQGRLRLLAPAAACGAVLAAAYLLFVGYAAPRFLIPAYALLALPVAELAVGLVVLTRGRWRGVTAGAVATGLVLLAAGQQSVLRYMSGEEVRSRQDYSWLASGLRDLGLHPPCTLSGDTAQPLAFYVGCRSVEVSGNNASTTTAGLLRAARTTRFATLELAGSRPRYARGWRRYVLTTPAGERWKIYVPPGTAYAPRG</sequence>
<feature type="transmembrane region" description="Helical" evidence="1">
    <location>
        <begin position="128"/>
        <end position="145"/>
    </location>
</feature>
<keyword evidence="3" id="KW-1185">Reference proteome</keyword>
<gene>
    <name evidence="2" type="ORF">GCM10023196_039290</name>
</gene>
<feature type="transmembrane region" description="Helical" evidence="1">
    <location>
        <begin position="330"/>
        <end position="350"/>
    </location>
</feature>
<keyword evidence="1" id="KW-0472">Membrane</keyword>
<evidence type="ECO:0008006" key="4">
    <source>
        <dbReference type="Google" id="ProtNLM"/>
    </source>
</evidence>
<feature type="transmembrane region" description="Helical" evidence="1">
    <location>
        <begin position="277"/>
        <end position="295"/>
    </location>
</feature>
<feature type="transmembrane region" description="Helical" evidence="1">
    <location>
        <begin position="201"/>
        <end position="220"/>
    </location>
</feature>
<comment type="caution">
    <text evidence="2">The sequence shown here is derived from an EMBL/GenBank/DDBJ whole genome shotgun (WGS) entry which is preliminary data.</text>
</comment>
<reference evidence="3" key="1">
    <citation type="journal article" date="2019" name="Int. J. Syst. Evol. Microbiol.">
        <title>The Global Catalogue of Microorganisms (GCM) 10K type strain sequencing project: providing services to taxonomists for standard genome sequencing and annotation.</title>
        <authorList>
            <consortium name="The Broad Institute Genomics Platform"/>
            <consortium name="The Broad Institute Genome Sequencing Center for Infectious Disease"/>
            <person name="Wu L."/>
            <person name="Ma J."/>
        </authorList>
    </citation>
    <scope>NUCLEOTIDE SEQUENCE [LARGE SCALE GENOMIC DNA]</scope>
    <source>
        <strain evidence="3">JCM 17939</strain>
    </source>
</reference>
<organism evidence="2 3">
    <name type="scientific">Actinoallomurus vinaceus</name>
    <dbReference type="NCBI Taxonomy" id="1080074"/>
    <lineage>
        <taxon>Bacteria</taxon>
        <taxon>Bacillati</taxon>
        <taxon>Actinomycetota</taxon>
        <taxon>Actinomycetes</taxon>
        <taxon>Streptosporangiales</taxon>
        <taxon>Thermomonosporaceae</taxon>
        <taxon>Actinoallomurus</taxon>
    </lineage>
</organism>
<evidence type="ECO:0000313" key="2">
    <source>
        <dbReference type="EMBL" id="GAA4627373.1"/>
    </source>
</evidence>
<feature type="transmembrane region" description="Helical" evidence="1">
    <location>
        <begin position="302"/>
        <end position="324"/>
    </location>
</feature>
<evidence type="ECO:0000313" key="3">
    <source>
        <dbReference type="Proteomes" id="UP001501442"/>
    </source>
</evidence>
<accession>A0ABP8UEJ1</accession>
<keyword evidence="1" id="KW-0812">Transmembrane</keyword>
<feature type="transmembrane region" description="Helical" evidence="1">
    <location>
        <begin position="101"/>
        <end position="121"/>
    </location>
</feature>
<evidence type="ECO:0000256" key="1">
    <source>
        <dbReference type="SAM" id="Phobius"/>
    </source>
</evidence>